<name>A0A1G8IEG9_9PSED</name>
<dbReference type="EMBL" id="FNDS01000006">
    <property type="protein sequence ID" value="SDI17121.1"/>
    <property type="molecule type" value="Genomic_DNA"/>
</dbReference>
<gene>
    <name evidence="1" type="ORF">SAMN05216272_106197</name>
</gene>
<proteinExistence type="predicted"/>
<dbReference type="STRING" id="428992.SAMN05216272_106197"/>
<keyword evidence="2" id="KW-1185">Reference proteome</keyword>
<accession>A0A1G8IEG9</accession>
<dbReference type="AlphaFoldDB" id="A0A1G8IEG9"/>
<dbReference type="SUPFAM" id="SSF159275">
    <property type="entry name" value="PA1994-like"/>
    <property type="match status" value="1"/>
</dbReference>
<protein>
    <recommendedName>
        <fullName evidence="3">Glycolipid-binding</fullName>
    </recommendedName>
</protein>
<evidence type="ECO:0000313" key="1">
    <source>
        <dbReference type="EMBL" id="SDI17121.1"/>
    </source>
</evidence>
<sequence length="185" mass="20897">MSRHLQWRGCWQAPAASWETLALGDGHADSQLRVAATDGQPPYQMDYRLAWDADWRLREAELWVDGGHLQRHLHLLADGQGHWRLGDGSALAELDGCLDIDIWPTPFTNSLPIRRLRLAAGESAALTVVYLEAPLLRPRPMRQGYACLDARHYHYRNLEGSDFQAVLAVDESGLVLDYPGLFERL</sequence>
<dbReference type="Pfam" id="PF06475">
    <property type="entry name" value="Glycolipid_bind"/>
    <property type="match status" value="1"/>
</dbReference>
<evidence type="ECO:0000313" key="2">
    <source>
        <dbReference type="Proteomes" id="UP000199636"/>
    </source>
</evidence>
<evidence type="ECO:0008006" key="3">
    <source>
        <dbReference type="Google" id="ProtNLM"/>
    </source>
</evidence>
<dbReference type="InterPro" id="IPR009467">
    <property type="entry name" value="Glycolipid-bd_prot_put"/>
</dbReference>
<dbReference type="Proteomes" id="UP000199636">
    <property type="component" value="Unassembled WGS sequence"/>
</dbReference>
<dbReference type="OrthoDB" id="9814791at2"/>
<reference evidence="2" key="1">
    <citation type="submission" date="2016-10" db="EMBL/GenBank/DDBJ databases">
        <authorList>
            <person name="Varghese N."/>
            <person name="Submissions S."/>
        </authorList>
    </citation>
    <scope>NUCLEOTIDE SEQUENCE [LARGE SCALE GENOMIC DNA]</scope>
    <source>
        <strain evidence="2">CCM 7469</strain>
    </source>
</reference>
<organism evidence="1 2">
    <name type="scientific">Pseudomonas panipatensis</name>
    <dbReference type="NCBI Taxonomy" id="428992"/>
    <lineage>
        <taxon>Bacteria</taxon>
        <taxon>Pseudomonadati</taxon>
        <taxon>Pseudomonadota</taxon>
        <taxon>Gammaproteobacteria</taxon>
        <taxon>Pseudomonadales</taxon>
        <taxon>Pseudomonadaceae</taxon>
        <taxon>Pseudomonas</taxon>
    </lineage>
</organism>
<dbReference type="RefSeq" id="WP_090263740.1">
    <property type="nucleotide sequence ID" value="NZ_FNDS01000006.1"/>
</dbReference>